<feature type="region of interest" description="Disordered" evidence="1">
    <location>
        <begin position="1"/>
        <end position="34"/>
    </location>
</feature>
<name>A0A1I8B5T7_MELHA</name>
<proteinExistence type="predicted"/>
<organism evidence="2 3">
    <name type="scientific">Meloidogyne hapla</name>
    <name type="common">Root-knot nematode worm</name>
    <dbReference type="NCBI Taxonomy" id="6305"/>
    <lineage>
        <taxon>Eukaryota</taxon>
        <taxon>Metazoa</taxon>
        <taxon>Ecdysozoa</taxon>
        <taxon>Nematoda</taxon>
        <taxon>Chromadorea</taxon>
        <taxon>Rhabditida</taxon>
        <taxon>Tylenchina</taxon>
        <taxon>Tylenchomorpha</taxon>
        <taxon>Tylenchoidea</taxon>
        <taxon>Meloidogynidae</taxon>
        <taxon>Meloidogyninae</taxon>
        <taxon>Meloidogyne</taxon>
    </lineage>
</organism>
<sequence>MERFLPYTHFGNNQHTPTQHGQSQRIEDGRSDNETIVDSNTANEQKLSVRGEHNQSMSLQMANNPHNIFGGNGQTAGAVYDETFMQARSAAALAEMETKIAAQSSVFASGMLMPPQVDNSFGHHSTMESGNNSNSAFQAEMAALCQQQMLQAQMLQATCFTPGIQHYNNSVTSTTSNSVPNNIQSSSSMAHFQQNLNNSPFGLHNYYSHQQQQQAC</sequence>
<dbReference type="AlphaFoldDB" id="A0A1I8B5T7"/>
<feature type="compositionally biased region" description="Polar residues" evidence="1">
    <location>
        <begin position="10"/>
        <end position="24"/>
    </location>
</feature>
<evidence type="ECO:0000256" key="1">
    <source>
        <dbReference type="SAM" id="MobiDB-lite"/>
    </source>
</evidence>
<reference evidence="3" key="1">
    <citation type="submission" date="2016-11" db="UniProtKB">
        <authorList>
            <consortium name="WormBaseParasite"/>
        </authorList>
    </citation>
    <scope>IDENTIFICATION</scope>
</reference>
<evidence type="ECO:0000313" key="2">
    <source>
        <dbReference type="Proteomes" id="UP000095281"/>
    </source>
</evidence>
<dbReference type="Proteomes" id="UP000095281">
    <property type="component" value="Unplaced"/>
</dbReference>
<accession>A0A1I8B5T7</accession>
<keyword evidence="2" id="KW-1185">Reference proteome</keyword>
<protein>
    <submittedName>
        <fullName evidence="3">Uncharacterized protein</fullName>
    </submittedName>
</protein>
<dbReference type="WBParaSite" id="MhA1_Contig138.frz3.gene59">
    <property type="protein sequence ID" value="MhA1_Contig138.frz3.gene59"/>
    <property type="gene ID" value="MhA1_Contig138.frz3.gene59"/>
</dbReference>
<evidence type="ECO:0000313" key="3">
    <source>
        <dbReference type="WBParaSite" id="MhA1_Contig138.frz3.gene59"/>
    </source>
</evidence>